<feature type="region of interest" description="Disordered" evidence="1">
    <location>
        <begin position="67"/>
        <end position="86"/>
    </location>
</feature>
<evidence type="ECO:0000256" key="1">
    <source>
        <dbReference type="SAM" id="MobiDB-lite"/>
    </source>
</evidence>
<dbReference type="eggNOG" id="KOG1878">
    <property type="taxonomic scope" value="Eukaryota"/>
</dbReference>
<keyword evidence="2" id="KW-1185">Reference proteome</keyword>
<sequence>MGIHPTDLIALQKKTPAEREKILQEQQKLLHSLVSTHQSNQHPHQSHAAQQEPKSKRKSGIESITSMQAAPQRHIQLAGSSSRIQANRGVSPALSTKSMSSITGAGRSITAGTSGHAFASLESNNKNSAVDLMKDLSKLMNQKQLEAKVNSTNSNAVSPANTNNSDDIEVVWQGTATKPVTERSQVRRLQASEVIRSGTGQKVKQILSIPKRANKLPPVNNEEEAMEALSIILSDEAKRGEKTYTSVIAAKEGTPNTSYLDIYAEILKLDEERIRSETVARNTMSQRDHEALLAALRHNPHFLQQFSRMSQALQGRNVVDQAQQSNKLDNYEKFNLLRPDGISRPTPSAGPMMSNLNASPAISTVSASASVPHFSRQGPSIATVQSTTSPHPISSPSVAVQTAPPASHTIQSISGNSSSLNSNISDASSEDVNLPKNRLVIPSNRLPPAPGDKTAYRSIIDFRASGEVAVYKYRPAKYPLTENPQNKMPVSTRPYTGPYKNIVYEDLSDDE</sequence>
<feature type="compositionally biased region" description="Polar residues" evidence="1">
    <location>
        <begin position="27"/>
        <end position="49"/>
    </location>
</feature>
<dbReference type="AlphaFoldDB" id="A0A1I7T953"/>
<feature type="region of interest" description="Disordered" evidence="1">
    <location>
        <begin position="372"/>
        <end position="430"/>
    </location>
</feature>
<evidence type="ECO:0000313" key="2">
    <source>
        <dbReference type="Proteomes" id="UP000095282"/>
    </source>
</evidence>
<feature type="compositionally biased region" description="Low complexity" evidence="1">
    <location>
        <begin position="407"/>
        <end position="427"/>
    </location>
</feature>
<dbReference type="STRING" id="1561998.A0A1I7T953"/>
<protein>
    <submittedName>
        <fullName evidence="3">Uncharacterized protein</fullName>
    </submittedName>
</protein>
<dbReference type="WBParaSite" id="Csp11.Scaffold552.g3646.t1">
    <property type="protein sequence ID" value="Csp11.Scaffold552.g3646.t1"/>
    <property type="gene ID" value="Csp11.Scaffold552.g3646"/>
</dbReference>
<dbReference type="Proteomes" id="UP000095282">
    <property type="component" value="Unplaced"/>
</dbReference>
<evidence type="ECO:0000313" key="3">
    <source>
        <dbReference type="WBParaSite" id="Csp11.Scaffold552.g3646.t1"/>
    </source>
</evidence>
<feature type="region of interest" description="Disordered" evidence="1">
    <location>
        <begin position="27"/>
        <end position="61"/>
    </location>
</feature>
<reference evidence="3" key="1">
    <citation type="submission" date="2016-11" db="UniProtKB">
        <authorList>
            <consortium name="WormBaseParasite"/>
        </authorList>
    </citation>
    <scope>IDENTIFICATION</scope>
</reference>
<organism evidence="2 3">
    <name type="scientific">Caenorhabditis tropicalis</name>
    <dbReference type="NCBI Taxonomy" id="1561998"/>
    <lineage>
        <taxon>Eukaryota</taxon>
        <taxon>Metazoa</taxon>
        <taxon>Ecdysozoa</taxon>
        <taxon>Nematoda</taxon>
        <taxon>Chromadorea</taxon>
        <taxon>Rhabditida</taxon>
        <taxon>Rhabditina</taxon>
        <taxon>Rhabditomorpha</taxon>
        <taxon>Rhabditoidea</taxon>
        <taxon>Rhabditidae</taxon>
        <taxon>Peloderinae</taxon>
        <taxon>Caenorhabditis</taxon>
    </lineage>
</organism>
<proteinExistence type="predicted"/>
<feature type="compositionally biased region" description="Low complexity" evidence="1">
    <location>
        <begin position="386"/>
        <end position="397"/>
    </location>
</feature>
<name>A0A1I7T953_9PELO</name>
<accession>A0A1I7T953</accession>